<evidence type="ECO:0000259" key="6">
    <source>
        <dbReference type="Pfam" id="PF01490"/>
    </source>
</evidence>
<keyword evidence="3 5" id="KW-1133">Transmembrane helix</keyword>
<evidence type="ECO:0000313" key="7">
    <source>
        <dbReference type="EMBL" id="CAJ1381766.1"/>
    </source>
</evidence>
<comment type="caution">
    <text evidence="7">The sequence shown here is derived from an EMBL/GenBank/DDBJ whole genome shotgun (WGS) entry which is preliminary data.</text>
</comment>
<evidence type="ECO:0000256" key="2">
    <source>
        <dbReference type="ARBA" id="ARBA00022692"/>
    </source>
</evidence>
<dbReference type="GO" id="GO:0016020">
    <property type="term" value="C:membrane"/>
    <property type="evidence" value="ECO:0007669"/>
    <property type="project" value="UniProtKB-SubCell"/>
</dbReference>
<reference evidence="7" key="1">
    <citation type="submission" date="2023-08" db="EMBL/GenBank/DDBJ databases">
        <authorList>
            <person name="Chen Y."/>
            <person name="Shah S."/>
            <person name="Dougan E. K."/>
            <person name="Thang M."/>
            <person name="Chan C."/>
        </authorList>
    </citation>
    <scope>NUCLEOTIDE SEQUENCE</scope>
</reference>
<dbReference type="InterPro" id="IPR013057">
    <property type="entry name" value="AA_transpt_TM"/>
</dbReference>
<evidence type="ECO:0000256" key="5">
    <source>
        <dbReference type="SAM" id="Phobius"/>
    </source>
</evidence>
<dbReference type="Pfam" id="PF01490">
    <property type="entry name" value="Aa_trans"/>
    <property type="match status" value="1"/>
</dbReference>
<evidence type="ECO:0000256" key="4">
    <source>
        <dbReference type="ARBA" id="ARBA00023136"/>
    </source>
</evidence>
<organism evidence="7 8">
    <name type="scientific">Effrenium voratum</name>
    <dbReference type="NCBI Taxonomy" id="2562239"/>
    <lineage>
        <taxon>Eukaryota</taxon>
        <taxon>Sar</taxon>
        <taxon>Alveolata</taxon>
        <taxon>Dinophyceae</taxon>
        <taxon>Suessiales</taxon>
        <taxon>Symbiodiniaceae</taxon>
        <taxon>Effrenium</taxon>
    </lineage>
</organism>
<feature type="transmembrane region" description="Helical" evidence="5">
    <location>
        <begin position="376"/>
        <end position="399"/>
    </location>
</feature>
<dbReference type="GO" id="GO:0015179">
    <property type="term" value="F:L-amino acid transmembrane transporter activity"/>
    <property type="evidence" value="ECO:0007669"/>
    <property type="project" value="TreeGrafter"/>
</dbReference>
<dbReference type="PANTHER" id="PTHR22950:SF652">
    <property type="entry name" value="TRANSMEMBRANE AMINO ACID TRANSPORTER FAMILY PROTEIN"/>
    <property type="match status" value="1"/>
</dbReference>
<dbReference type="AlphaFoldDB" id="A0AA36MVV7"/>
<dbReference type="PANTHER" id="PTHR22950">
    <property type="entry name" value="AMINO ACID TRANSPORTER"/>
    <property type="match status" value="1"/>
</dbReference>
<feature type="domain" description="Amino acid transporter transmembrane" evidence="6">
    <location>
        <begin position="126"/>
        <end position="520"/>
    </location>
</feature>
<sequence>MGRTKMLDPKACSIYHDWKQSMHPDTLAQCIGFHRLRLQPCPIWICKRTWPGIGWKAARILRMTKLRSKSRALGFVIALVLWYGLDWNFMAKSGGMNAFVLPPQKLAQSLLFQEADDAAPAAATAASTANLAKNIVGAGVLSLPAGAAKVVDAAEGEFGHESCILALVVMYIFFGALNAYGFYLIGEVCELTGARTYQEAWTKTLGKRLAWLPSAASLICSFTGMVACASVVGDTAFQLATSMSADFIPKEMLLNGIATCVFLPLCLLPSLSPLAFASVLGLVGVCILAFVMTTRCFDGSYALGGAFYSDARAAVSGLSHVQAAVQDPSVGLFQQIFIFAAMLSNAFSAHFNAPTIFQELQPQADSRGRSSRLPEFATVTAVAFVLSGIVFGVITVTGLETFGSSGSPSILSSYSPADPLVWLARIGLGLCVLFEFPLLERCFRQTAVELFGLPKWLETNALTVMASIASSVALACMPGFGLDKASAFGGALGASLLIYVAPALMSLQLRQDRETKQTVSETRWDMVLRGVAGLGSALGGLGVAESMQA</sequence>
<feature type="transmembrane region" description="Helical" evidence="5">
    <location>
        <begin position="275"/>
        <end position="293"/>
    </location>
</feature>
<keyword evidence="4 5" id="KW-0472">Membrane</keyword>
<evidence type="ECO:0000256" key="1">
    <source>
        <dbReference type="ARBA" id="ARBA00004141"/>
    </source>
</evidence>
<gene>
    <name evidence="7" type="ORF">EVOR1521_LOCUS9344</name>
</gene>
<keyword evidence="2 5" id="KW-0812">Transmembrane</keyword>
<feature type="transmembrane region" description="Helical" evidence="5">
    <location>
        <begin position="164"/>
        <end position="188"/>
    </location>
</feature>
<comment type="subcellular location">
    <subcellularLocation>
        <location evidence="1">Membrane</location>
        <topology evidence="1">Multi-pass membrane protein</topology>
    </subcellularLocation>
</comment>
<proteinExistence type="predicted"/>
<dbReference type="EMBL" id="CAUJNA010000835">
    <property type="protein sequence ID" value="CAJ1381766.1"/>
    <property type="molecule type" value="Genomic_DNA"/>
</dbReference>
<evidence type="ECO:0000256" key="3">
    <source>
        <dbReference type="ARBA" id="ARBA00022989"/>
    </source>
</evidence>
<name>A0AA36MVV7_9DINO</name>
<dbReference type="Proteomes" id="UP001178507">
    <property type="component" value="Unassembled WGS sequence"/>
</dbReference>
<protein>
    <recommendedName>
        <fullName evidence="6">Amino acid transporter transmembrane domain-containing protein</fullName>
    </recommendedName>
</protein>
<keyword evidence="8" id="KW-1185">Reference proteome</keyword>
<feature type="transmembrane region" description="Helical" evidence="5">
    <location>
        <begin position="209"/>
        <end position="232"/>
    </location>
</feature>
<feature type="transmembrane region" description="Helical" evidence="5">
    <location>
        <begin position="460"/>
        <end position="480"/>
    </location>
</feature>
<feature type="transmembrane region" description="Helical" evidence="5">
    <location>
        <begin position="486"/>
        <end position="505"/>
    </location>
</feature>
<feature type="transmembrane region" description="Helical" evidence="5">
    <location>
        <begin position="72"/>
        <end position="90"/>
    </location>
</feature>
<feature type="transmembrane region" description="Helical" evidence="5">
    <location>
        <begin position="419"/>
        <end position="439"/>
    </location>
</feature>
<evidence type="ECO:0000313" key="8">
    <source>
        <dbReference type="Proteomes" id="UP001178507"/>
    </source>
</evidence>
<accession>A0AA36MVV7</accession>